<dbReference type="AlphaFoldDB" id="A0A1G9Z4X1"/>
<evidence type="ECO:0000313" key="2">
    <source>
        <dbReference type="EMBL" id="SDN16247.1"/>
    </source>
</evidence>
<feature type="transmembrane region" description="Helical" evidence="1">
    <location>
        <begin position="94"/>
        <end position="112"/>
    </location>
</feature>
<evidence type="ECO:0000256" key="1">
    <source>
        <dbReference type="SAM" id="Phobius"/>
    </source>
</evidence>
<feature type="transmembrane region" description="Helical" evidence="1">
    <location>
        <begin position="58"/>
        <end position="82"/>
    </location>
</feature>
<keyword evidence="1" id="KW-1133">Transmembrane helix</keyword>
<proteinExistence type="predicted"/>
<keyword evidence="1" id="KW-0812">Transmembrane</keyword>
<feature type="transmembrane region" description="Helical" evidence="1">
    <location>
        <begin position="14"/>
        <end position="38"/>
    </location>
</feature>
<dbReference type="STRING" id="211114.SAMN04489726_5261"/>
<keyword evidence="3" id="KW-1185">Reference proteome</keyword>
<evidence type="ECO:0000313" key="3">
    <source>
        <dbReference type="Proteomes" id="UP000183376"/>
    </source>
</evidence>
<organism evidence="2 3">
    <name type="scientific">Allokutzneria albata</name>
    <name type="common">Kibdelosporangium albatum</name>
    <dbReference type="NCBI Taxonomy" id="211114"/>
    <lineage>
        <taxon>Bacteria</taxon>
        <taxon>Bacillati</taxon>
        <taxon>Actinomycetota</taxon>
        <taxon>Actinomycetes</taxon>
        <taxon>Pseudonocardiales</taxon>
        <taxon>Pseudonocardiaceae</taxon>
        <taxon>Allokutzneria</taxon>
    </lineage>
</organism>
<accession>A0A1G9Z4X1</accession>
<dbReference type="EMBL" id="LT629701">
    <property type="protein sequence ID" value="SDN16247.1"/>
    <property type="molecule type" value="Genomic_DNA"/>
</dbReference>
<name>A0A1G9Z4X1_ALLAB</name>
<reference evidence="2 3" key="1">
    <citation type="submission" date="2016-10" db="EMBL/GenBank/DDBJ databases">
        <authorList>
            <person name="de Groot N.N."/>
        </authorList>
    </citation>
    <scope>NUCLEOTIDE SEQUENCE [LARGE SCALE GENOMIC DNA]</scope>
    <source>
        <strain evidence="2 3">DSM 44149</strain>
    </source>
</reference>
<dbReference type="RefSeq" id="WP_030427288.1">
    <property type="nucleotide sequence ID" value="NZ_JOEF01000002.1"/>
</dbReference>
<dbReference type="Proteomes" id="UP000183376">
    <property type="component" value="Chromosome I"/>
</dbReference>
<keyword evidence="1" id="KW-0472">Membrane</keyword>
<gene>
    <name evidence="2" type="ORF">SAMN04489726_5261</name>
</gene>
<feature type="transmembrane region" description="Helical" evidence="1">
    <location>
        <begin position="124"/>
        <end position="144"/>
    </location>
</feature>
<protein>
    <recommendedName>
        <fullName evidence="4">DUF2127 domain-containing protein</fullName>
    </recommendedName>
</protein>
<evidence type="ECO:0008006" key="4">
    <source>
        <dbReference type="Google" id="ProtNLM"/>
    </source>
</evidence>
<sequence>MTVPRQRPKTVEAAFWLSVVSAVIVFVTLGVVLSALHVVNSLIDASHESVAAGGWSEVIGNALGGSVLLSVVVSVLGGVLVLTVVSLMRMGRNWARVVVTVLNVAGLGWLVTSGRGFDLGSPSAFGLMTIGVSVASLVLLYVPASNRYFASRRI</sequence>
<dbReference type="OrthoDB" id="3831145at2"/>